<name>T0AV83_9RHOO</name>
<dbReference type="Gene3D" id="3.40.50.720">
    <property type="entry name" value="NAD(P)-binding Rossmann-like Domain"/>
    <property type="match status" value="1"/>
</dbReference>
<accession>T0AV83</accession>
<dbReference type="InterPro" id="IPR013815">
    <property type="entry name" value="ATP_grasp_subdomain_1"/>
</dbReference>
<dbReference type="CDD" id="cd04301">
    <property type="entry name" value="NAT_SF"/>
    <property type="match status" value="1"/>
</dbReference>
<dbReference type="Gene3D" id="3.40.50.261">
    <property type="entry name" value="Succinyl-CoA synthetase domains"/>
    <property type="match status" value="2"/>
</dbReference>
<dbReference type="Pfam" id="PF00583">
    <property type="entry name" value="Acetyltransf_1"/>
    <property type="match status" value="1"/>
</dbReference>
<dbReference type="InterPro" id="IPR011761">
    <property type="entry name" value="ATP-grasp"/>
</dbReference>
<evidence type="ECO:0000313" key="9">
    <source>
        <dbReference type="Proteomes" id="UP000015455"/>
    </source>
</evidence>
<dbReference type="InterPro" id="IPR051538">
    <property type="entry name" value="Acyl-CoA_Synth/Transferase"/>
</dbReference>
<dbReference type="Pfam" id="PF13607">
    <property type="entry name" value="Succ_CoA_lig"/>
    <property type="match status" value="1"/>
</dbReference>
<dbReference type="GO" id="GO:0016747">
    <property type="term" value="F:acyltransferase activity, transferring groups other than amino-acyl groups"/>
    <property type="evidence" value="ECO:0007669"/>
    <property type="project" value="InterPro"/>
</dbReference>
<feature type="domain" description="N-acetyltransferase" evidence="7">
    <location>
        <begin position="735"/>
        <end position="893"/>
    </location>
</feature>
<comment type="similarity">
    <text evidence="4">In the N-terminal section; belongs to the acetate CoA ligase alpha subunit family.</text>
</comment>
<dbReference type="InterPro" id="IPR000182">
    <property type="entry name" value="GNAT_dom"/>
</dbReference>
<dbReference type="SUPFAM" id="SSF56059">
    <property type="entry name" value="Glutathione synthetase ATP-binding domain-like"/>
    <property type="match status" value="1"/>
</dbReference>
<keyword evidence="1" id="KW-0436">Ligase</keyword>
<dbReference type="eggNOG" id="COG0045">
    <property type="taxonomic scope" value="Bacteria"/>
</dbReference>
<evidence type="ECO:0000259" key="6">
    <source>
        <dbReference type="PROSITE" id="PS50975"/>
    </source>
</evidence>
<evidence type="ECO:0000256" key="2">
    <source>
        <dbReference type="ARBA" id="ARBA00022741"/>
    </source>
</evidence>
<dbReference type="SUPFAM" id="SSF52210">
    <property type="entry name" value="Succinyl-CoA synthetase domains"/>
    <property type="match status" value="2"/>
</dbReference>
<organism evidence="8 9">
    <name type="scientific">Thauera terpenica 58Eu</name>
    <dbReference type="NCBI Taxonomy" id="1348657"/>
    <lineage>
        <taxon>Bacteria</taxon>
        <taxon>Pseudomonadati</taxon>
        <taxon>Pseudomonadota</taxon>
        <taxon>Betaproteobacteria</taxon>
        <taxon>Rhodocyclales</taxon>
        <taxon>Zoogloeaceae</taxon>
        <taxon>Thauera</taxon>
    </lineage>
</organism>
<evidence type="ECO:0000259" key="7">
    <source>
        <dbReference type="PROSITE" id="PS51186"/>
    </source>
</evidence>
<dbReference type="InterPro" id="IPR016181">
    <property type="entry name" value="Acyl_CoA_acyltransferase"/>
</dbReference>
<dbReference type="SMART" id="SM00881">
    <property type="entry name" value="CoA_binding"/>
    <property type="match status" value="1"/>
</dbReference>
<dbReference type="RefSeq" id="WP_021248144.1">
    <property type="nucleotide sequence ID" value="NZ_ATJV01000035.1"/>
</dbReference>
<dbReference type="InterPro" id="IPR003781">
    <property type="entry name" value="CoA-bd"/>
</dbReference>
<dbReference type="PROSITE" id="PS50975">
    <property type="entry name" value="ATP_GRASP"/>
    <property type="match status" value="1"/>
</dbReference>
<protein>
    <submittedName>
        <fullName evidence="8">Uncharacterized protein</fullName>
    </submittedName>
</protein>
<sequence>MRNTHYLSSMFEPTSVAVIGASEVAQSVGCVIFSNLVDGGFRGALHAVNPKHETVMGRKCHRTVEEIGARVDLAIIATPARTLHAVVEQCGRAGVSNAVLVTALERGDRALEQRVLDTARAARVRLLGPGSLGILRPQAGLYAALSRIAVASGELALVTQSGAMCSVVLDWAATHQIGFSSVISLSTAIDVDFGETLDYLAHDERTRYILLHVDHVRNARRFMSALRSAARIKPIILFKTGRHEQHGVRGEASVGEASLADAVFDAAMRRAGVVRVQNIGQLFFAARAFASGFRPRLEALAIITNGAGPGAIAADRAGDLSTPLVGVSAPTRAALAKLKIGEGGGGNPLDLGGDAPAQRYRDAIVAFADDPEIHNVLVILSPHAMTDPVEIARAVVEVSRSVSLSICCCWMGGGQVAQGRAVLEQAGIPVFHAPETAVELFHNISQFYRHQTLRLQTAGQTAHADGSGASGARMLVEALLNQRRTLLSTMEAKALLRSFGVPVTQTMVAHDVTEALFVAEQVGFPVVMKIDSPDLAHKAEAGGVRLNLTTTESVWSAFQDIVGSVRVRLPEARITGVSIEPYLHCPHGRELRLSAFRDPVFGPVISLGPGGAAMAHIRDRAYGLPPLNAVLARDLIETPQLAHVLGGVGAQPAVDRAALERVLVAVSDLLCELPWVSELIIDPLIADEQGAIVADARVVIDQGLPAGSDPYSHMAIHPYPAHLSQNWKMSDGRTVRMRPVRPEDAALVQDLFDRLSPEARYYRFMEEIETLPPGLINRFTQIDYDREMALIALTREEGVDTMIGSARYSLAADGESVEFALVVADDWQRFGLGRRLMGALIECARAKGFRSIVGDVLGNNAKMLRLMQGLGFAVQPHPEEGSLRHVIKDLHAQSAQCAASMR</sequence>
<dbReference type="InterPro" id="IPR032875">
    <property type="entry name" value="Succ_CoA_lig_flav_dom"/>
</dbReference>
<dbReference type="Proteomes" id="UP000015455">
    <property type="component" value="Unassembled WGS sequence"/>
</dbReference>
<keyword evidence="9" id="KW-1185">Reference proteome</keyword>
<reference evidence="8 9" key="1">
    <citation type="submission" date="2013-06" db="EMBL/GenBank/DDBJ databases">
        <title>Draft genome sequence of Thauera terpenica.</title>
        <authorList>
            <person name="Liu B."/>
            <person name="Frostegard A.H."/>
            <person name="Shapleigh J.P."/>
        </authorList>
    </citation>
    <scope>NUCLEOTIDE SEQUENCE [LARGE SCALE GENOMIC DNA]</scope>
    <source>
        <strain evidence="8 9">58Eu</strain>
    </source>
</reference>
<proteinExistence type="inferred from homology"/>
<dbReference type="FunFam" id="3.30.1490.20:FF:000020">
    <property type="entry name" value="Protein lysine acetyltransferase"/>
    <property type="match status" value="1"/>
</dbReference>
<evidence type="ECO:0000256" key="4">
    <source>
        <dbReference type="ARBA" id="ARBA00060888"/>
    </source>
</evidence>
<dbReference type="SUPFAM" id="SSF55729">
    <property type="entry name" value="Acyl-CoA N-acyltransferases (Nat)"/>
    <property type="match status" value="1"/>
</dbReference>
<dbReference type="Pfam" id="PF13549">
    <property type="entry name" value="ATP-grasp_5"/>
    <property type="match status" value="1"/>
</dbReference>
<dbReference type="PANTHER" id="PTHR43334:SF1">
    <property type="entry name" value="3-HYDROXYPROPIONATE--COA LIGASE [ADP-FORMING]"/>
    <property type="match status" value="1"/>
</dbReference>
<dbReference type="eggNOG" id="COG1247">
    <property type="taxonomic scope" value="Bacteria"/>
</dbReference>
<dbReference type="PROSITE" id="PS51186">
    <property type="entry name" value="GNAT"/>
    <property type="match status" value="1"/>
</dbReference>
<dbReference type="GO" id="GO:0046872">
    <property type="term" value="F:metal ion binding"/>
    <property type="evidence" value="ECO:0007669"/>
    <property type="project" value="InterPro"/>
</dbReference>
<dbReference type="eggNOG" id="COG1042">
    <property type="taxonomic scope" value="Bacteria"/>
</dbReference>
<dbReference type="PANTHER" id="PTHR43334">
    <property type="entry name" value="ACETATE--COA LIGASE [ADP-FORMING]"/>
    <property type="match status" value="1"/>
</dbReference>
<evidence type="ECO:0000256" key="1">
    <source>
        <dbReference type="ARBA" id="ARBA00022598"/>
    </source>
</evidence>
<comment type="caution">
    <text evidence="8">The sequence shown here is derived from an EMBL/GenBank/DDBJ whole genome shotgun (WGS) entry which is preliminary data.</text>
</comment>
<evidence type="ECO:0000256" key="5">
    <source>
        <dbReference type="PROSITE-ProRule" id="PRU00409"/>
    </source>
</evidence>
<keyword evidence="3 5" id="KW-0067">ATP-binding</keyword>
<dbReference type="InterPro" id="IPR016102">
    <property type="entry name" value="Succinyl-CoA_synth-like"/>
</dbReference>
<evidence type="ECO:0000256" key="3">
    <source>
        <dbReference type="ARBA" id="ARBA00022840"/>
    </source>
</evidence>
<dbReference type="Gene3D" id="3.40.630.30">
    <property type="match status" value="1"/>
</dbReference>
<gene>
    <name evidence="8" type="ORF">M622_10790</name>
</gene>
<dbReference type="OrthoDB" id="9807426at2"/>
<dbReference type="EMBL" id="ATJV01000035">
    <property type="protein sequence ID" value="EPZ16784.1"/>
    <property type="molecule type" value="Genomic_DNA"/>
</dbReference>
<dbReference type="Pfam" id="PF13380">
    <property type="entry name" value="CoA_binding_2"/>
    <property type="match status" value="1"/>
</dbReference>
<evidence type="ECO:0000313" key="8">
    <source>
        <dbReference type="EMBL" id="EPZ16784.1"/>
    </source>
</evidence>
<dbReference type="STRING" id="1348657.M622_10790"/>
<dbReference type="Gene3D" id="3.30.1490.20">
    <property type="entry name" value="ATP-grasp fold, A domain"/>
    <property type="match status" value="1"/>
</dbReference>
<dbReference type="GO" id="GO:0016874">
    <property type="term" value="F:ligase activity"/>
    <property type="evidence" value="ECO:0007669"/>
    <property type="project" value="UniProtKB-KW"/>
</dbReference>
<feature type="domain" description="ATP-grasp" evidence="6">
    <location>
        <begin position="493"/>
        <end position="529"/>
    </location>
</feature>
<dbReference type="Gene3D" id="3.30.470.20">
    <property type="entry name" value="ATP-grasp fold, B domain"/>
    <property type="match status" value="1"/>
</dbReference>
<keyword evidence="2 5" id="KW-0547">Nucleotide-binding</keyword>
<dbReference type="InterPro" id="IPR036291">
    <property type="entry name" value="NAD(P)-bd_dom_sf"/>
</dbReference>
<dbReference type="PATRIC" id="fig|1348657.5.peg.697"/>
<dbReference type="GO" id="GO:0005524">
    <property type="term" value="F:ATP binding"/>
    <property type="evidence" value="ECO:0007669"/>
    <property type="project" value="UniProtKB-UniRule"/>
</dbReference>
<dbReference type="SUPFAM" id="SSF51735">
    <property type="entry name" value="NAD(P)-binding Rossmann-fold domains"/>
    <property type="match status" value="1"/>
</dbReference>
<dbReference type="AlphaFoldDB" id="T0AV83"/>